<gene>
    <name evidence="1" type="ORF">WJX73_002859</name>
</gene>
<keyword evidence="2" id="KW-1185">Reference proteome</keyword>
<evidence type="ECO:0000313" key="2">
    <source>
        <dbReference type="Proteomes" id="UP001465755"/>
    </source>
</evidence>
<dbReference type="SUPFAM" id="SSF56112">
    <property type="entry name" value="Protein kinase-like (PK-like)"/>
    <property type="match status" value="1"/>
</dbReference>
<dbReference type="AlphaFoldDB" id="A0AAW1PRH7"/>
<comment type="caution">
    <text evidence="1">The sequence shown here is derived from an EMBL/GenBank/DDBJ whole genome shotgun (WGS) entry which is preliminary data.</text>
</comment>
<proteinExistence type="predicted"/>
<dbReference type="EMBL" id="JALJOQ010000014">
    <property type="protein sequence ID" value="KAK9810724.1"/>
    <property type="molecule type" value="Genomic_DNA"/>
</dbReference>
<organism evidence="1 2">
    <name type="scientific">Symbiochloris irregularis</name>
    <dbReference type="NCBI Taxonomy" id="706552"/>
    <lineage>
        <taxon>Eukaryota</taxon>
        <taxon>Viridiplantae</taxon>
        <taxon>Chlorophyta</taxon>
        <taxon>core chlorophytes</taxon>
        <taxon>Trebouxiophyceae</taxon>
        <taxon>Trebouxiales</taxon>
        <taxon>Trebouxiaceae</taxon>
        <taxon>Symbiochloris</taxon>
    </lineage>
</organism>
<accession>A0AAW1PRH7</accession>
<evidence type="ECO:0008006" key="3">
    <source>
        <dbReference type="Google" id="ProtNLM"/>
    </source>
</evidence>
<evidence type="ECO:0000313" key="1">
    <source>
        <dbReference type="EMBL" id="KAK9810724.1"/>
    </source>
</evidence>
<dbReference type="Gene3D" id="1.10.510.10">
    <property type="entry name" value="Transferase(Phosphotransferase) domain 1"/>
    <property type="match status" value="1"/>
</dbReference>
<name>A0AAW1PRH7_9CHLO</name>
<dbReference type="InterPro" id="IPR011009">
    <property type="entry name" value="Kinase-like_dom_sf"/>
</dbReference>
<sequence length="86" mass="9267">MDPVEAVRLASKGKRPHLSKLASSDAVMKVLRELIERCWHQEPTKRPSFVEIVGILDGQVNKLPRREVLGGGGGQTGGNSGCCSVQ</sequence>
<protein>
    <recommendedName>
        <fullName evidence="3">Serine-threonine/tyrosine-protein kinase catalytic domain-containing protein</fullName>
    </recommendedName>
</protein>
<reference evidence="1 2" key="1">
    <citation type="journal article" date="2024" name="Nat. Commun.">
        <title>Phylogenomics reveals the evolutionary origins of lichenization in chlorophyte algae.</title>
        <authorList>
            <person name="Puginier C."/>
            <person name="Libourel C."/>
            <person name="Otte J."/>
            <person name="Skaloud P."/>
            <person name="Haon M."/>
            <person name="Grisel S."/>
            <person name="Petersen M."/>
            <person name="Berrin J.G."/>
            <person name="Delaux P.M."/>
            <person name="Dal Grande F."/>
            <person name="Keller J."/>
        </authorList>
    </citation>
    <scope>NUCLEOTIDE SEQUENCE [LARGE SCALE GENOMIC DNA]</scope>
    <source>
        <strain evidence="1 2">SAG 2036</strain>
    </source>
</reference>
<dbReference type="Proteomes" id="UP001465755">
    <property type="component" value="Unassembled WGS sequence"/>
</dbReference>